<keyword evidence="16" id="KW-1185">Reference proteome</keyword>
<dbReference type="Pfam" id="PF13499">
    <property type="entry name" value="EF-hand_7"/>
    <property type="match status" value="1"/>
</dbReference>
<dbReference type="CDD" id="cd06186">
    <property type="entry name" value="NOX_Duox_like_FAD_NADP"/>
    <property type="match status" value="1"/>
</dbReference>
<dbReference type="Gene3D" id="3.40.50.80">
    <property type="entry name" value="Nucleotide-binding domain of ferredoxin-NADP reductase (FNR) module"/>
    <property type="match status" value="1"/>
</dbReference>
<dbReference type="InterPro" id="IPR017938">
    <property type="entry name" value="Riboflavin_synthase-like_b-brl"/>
</dbReference>
<evidence type="ECO:0000256" key="7">
    <source>
        <dbReference type="ARBA" id="ARBA00022857"/>
    </source>
</evidence>
<dbReference type="InterPro" id="IPR013130">
    <property type="entry name" value="Fe3_Rdtase_TM_dom"/>
</dbReference>
<evidence type="ECO:0000256" key="2">
    <source>
        <dbReference type="ARBA" id="ARBA00009431"/>
    </source>
</evidence>
<keyword evidence="10 12" id="KW-0472">Membrane</keyword>
<dbReference type="GO" id="GO:0006952">
    <property type="term" value="P:defense response"/>
    <property type="evidence" value="ECO:0007669"/>
    <property type="project" value="TreeGrafter"/>
</dbReference>
<dbReference type="InterPro" id="IPR011992">
    <property type="entry name" value="EF-hand-dom_pair"/>
</dbReference>
<evidence type="ECO:0008006" key="17">
    <source>
        <dbReference type="Google" id="ProtNLM"/>
    </source>
</evidence>
<dbReference type="InterPro" id="IPR039261">
    <property type="entry name" value="FNR_nucleotide-bd"/>
</dbReference>
<dbReference type="Proteomes" id="UP001321473">
    <property type="component" value="Unassembled WGS sequence"/>
</dbReference>
<dbReference type="InterPro" id="IPR050369">
    <property type="entry name" value="RBOH/FRE"/>
</dbReference>
<evidence type="ECO:0000256" key="8">
    <source>
        <dbReference type="ARBA" id="ARBA00022989"/>
    </source>
</evidence>
<dbReference type="GO" id="GO:0043020">
    <property type="term" value="C:NADPH oxidase complex"/>
    <property type="evidence" value="ECO:0007669"/>
    <property type="project" value="TreeGrafter"/>
</dbReference>
<evidence type="ECO:0000256" key="9">
    <source>
        <dbReference type="ARBA" id="ARBA00023002"/>
    </source>
</evidence>
<evidence type="ECO:0000259" key="14">
    <source>
        <dbReference type="PROSITE" id="PS51384"/>
    </source>
</evidence>
<keyword evidence="8 12" id="KW-1133">Transmembrane helix</keyword>
<dbReference type="InterPro" id="IPR001563">
    <property type="entry name" value="Peptidase_S10"/>
</dbReference>
<dbReference type="Gene3D" id="1.10.238.10">
    <property type="entry name" value="EF-hand"/>
    <property type="match status" value="1"/>
</dbReference>
<name>A0AAQ4EZP2_AMBAM</name>
<evidence type="ECO:0000256" key="3">
    <source>
        <dbReference type="ARBA" id="ARBA00022630"/>
    </source>
</evidence>
<dbReference type="FunFam" id="2.40.30.10:FF:000056">
    <property type="entry name" value="NADPH oxidase 5"/>
    <property type="match status" value="1"/>
</dbReference>
<dbReference type="SFLD" id="SFLDG01168">
    <property type="entry name" value="Ferric_reductase_subgroup_(FRE"/>
    <property type="match status" value="1"/>
</dbReference>
<dbReference type="GO" id="GO:0016175">
    <property type="term" value="F:superoxide-generating NAD(P)H oxidase activity"/>
    <property type="evidence" value="ECO:0007669"/>
    <property type="project" value="TreeGrafter"/>
</dbReference>
<evidence type="ECO:0000256" key="11">
    <source>
        <dbReference type="ARBA" id="ARBA00049908"/>
    </source>
</evidence>
<dbReference type="PROSITE" id="PS50222">
    <property type="entry name" value="EF_HAND_2"/>
    <property type="match status" value="3"/>
</dbReference>
<dbReference type="InterPro" id="IPR017927">
    <property type="entry name" value="FAD-bd_FR_type"/>
</dbReference>
<dbReference type="Pfam" id="PF08022">
    <property type="entry name" value="FAD_binding_8"/>
    <property type="match status" value="1"/>
</dbReference>
<evidence type="ECO:0000256" key="6">
    <source>
        <dbReference type="ARBA" id="ARBA00022837"/>
    </source>
</evidence>
<dbReference type="CDD" id="cd00051">
    <property type="entry name" value="EFh"/>
    <property type="match status" value="2"/>
</dbReference>
<feature type="domain" description="EF-hand" evidence="13">
    <location>
        <begin position="130"/>
        <end position="165"/>
    </location>
</feature>
<feature type="domain" description="FAD-binding FR-type" evidence="14">
    <location>
        <begin position="416"/>
        <end position="533"/>
    </location>
</feature>
<feature type="domain" description="EF-hand" evidence="13">
    <location>
        <begin position="86"/>
        <end position="121"/>
    </location>
</feature>
<dbReference type="InterPro" id="IPR013121">
    <property type="entry name" value="Fe_red_NAD-bd_6"/>
</dbReference>
<dbReference type="SMART" id="SM00054">
    <property type="entry name" value="EFh"/>
    <property type="match status" value="3"/>
</dbReference>
<evidence type="ECO:0000259" key="13">
    <source>
        <dbReference type="PROSITE" id="PS50222"/>
    </source>
</evidence>
<dbReference type="Pfam" id="PF00036">
    <property type="entry name" value="EF-hand_1"/>
    <property type="match status" value="1"/>
</dbReference>
<organism evidence="15 16">
    <name type="scientific">Amblyomma americanum</name>
    <name type="common">Lone star tick</name>
    <dbReference type="NCBI Taxonomy" id="6943"/>
    <lineage>
        <taxon>Eukaryota</taxon>
        <taxon>Metazoa</taxon>
        <taxon>Ecdysozoa</taxon>
        <taxon>Arthropoda</taxon>
        <taxon>Chelicerata</taxon>
        <taxon>Arachnida</taxon>
        <taxon>Acari</taxon>
        <taxon>Parasitiformes</taxon>
        <taxon>Ixodida</taxon>
        <taxon>Ixodoidea</taxon>
        <taxon>Ixodidae</taxon>
        <taxon>Amblyomminae</taxon>
        <taxon>Amblyomma</taxon>
    </lineage>
</organism>
<dbReference type="PANTHER" id="PTHR11972">
    <property type="entry name" value="NADPH OXIDASE"/>
    <property type="match status" value="1"/>
</dbReference>
<dbReference type="Pfam" id="PF00450">
    <property type="entry name" value="Peptidase_S10"/>
    <property type="match status" value="1"/>
</dbReference>
<dbReference type="PRINTS" id="PR00466">
    <property type="entry name" value="GP91PHOX"/>
</dbReference>
<dbReference type="SFLD" id="SFLDG01169">
    <property type="entry name" value="NADPH_oxidase_subgroup_(NOX)"/>
    <property type="match status" value="1"/>
</dbReference>
<feature type="transmembrane region" description="Helical" evidence="12">
    <location>
        <begin position="291"/>
        <end position="312"/>
    </location>
</feature>
<protein>
    <recommendedName>
        <fullName evidence="17">NADPH oxidase 5</fullName>
    </recommendedName>
</protein>
<dbReference type="GO" id="GO:0006508">
    <property type="term" value="P:proteolysis"/>
    <property type="evidence" value="ECO:0007669"/>
    <property type="project" value="InterPro"/>
</dbReference>
<dbReference type="SUPFAM" id="SSF47473">
    <property type="entry name" value="EF-hand"/>
    <property type="match status" value="1"/>
</dbReference>
<evidence type="ECO:0000313" key="16">
    <source>
        <dbReference type="Proteomes" id="UP001321473"/>
    </source>
</evidence>
<evidence type="ECO:0000256" key="5">
    <source>
        <dbReference type="ARBA" id="ARBA00022827"/>
    </source>
</evidence>
<sequence length="1288" mass="146243">MDIIARLPDAESPTGLTIENLSHLESVFREAVGPGQELNREQFRLIVQSRNAFFAERMFQLFDTDKSGTISLDEFIAAVKRFANKSQDDKLTILFQLYDIDGDGLIQPQELRDVMRACMEENGLQFTEYELDELTRVLFEDADRDETGSITLDELRCQLQSRPGLYENLTLAVFFSRMEAESQKHQDLRESIDRYWFQVLTWQMGALAGQNHSSDGRFSTQEGSEVEWMPDAPTMGLHSEYELVAREFGQLLNFVCAFTALPVLRHCVTWLRSQSVGRFLPVDSSIYYHKLTGWCIFVYSVIHTVAHVLNFARLSKGDWHLFVLYLFTTHHDIGWVGGTASLTGWILVAVLTVMVVCSLPCVRRSGRFEVFYFTHLLYTVFWLFLIVHAPNFWKWFLVPGLLLTIEMLVRACRFFSSYGMTTVMKGVILPSKVIHLVLKKPPDFDYNPGDYVYLNIPCLARFEWHPFTISSAPEKDDVIWLHIRSFGGWTNHLYQYFDNFRREASELPPSGKVSANDLQLRALDGVEGAYIDRNRLRDSESVVLMPRGTQQRDTCSFLDSGRELEAIVGRGLQPGARYADYTSLIIAKNPLTVRIDGPYGSPSSHIFRAQHAVLVAAGIGVTPFASILQSIMYRYYQARSTCPQCNHCWVEKLPSSVMKLRKVDFIWINRTQQSLEWFVRLLSDLEAEQALLGDVLERFLDVHIYITSALSRTDMKAVGLQLALDLLHEKDKRCLISGLKSRTQPGRPDWEKVFQGIKEQKKGKVTMFYCGPPALSQILHDHCNRHHFAFRKEPRLLDRWSEIRSKMQLATKIVLGLSLCLLFCAETAVSRSSFLRRSFKSRNVEDKGLFLSPLIEKNAIKEARQASLVKILKTRVNATGYSGFITVNKEHQANLFFVYMEALINPEQAPILIYLQGGPGKSSTFGQFLEVGPLGINSQGVLYRRVHTVQRMFNVLFLDQPAGAGFSFTKSSMGYARSSEECGIAIREFLRQFLIMFPEIKGRDLYTAGESYGSRAAVTLAHSLLTKQDPSVPLKVSGVIVAAPAVGNVLDLMDSSDTLFHYGMLDHNGHAIFNQAMQRVRGLWSINRTLALHLLSHTIFRLHPTPSLFSKLTGYNDHASLLSDQRPPEFVHYYRYMQRPLLKKSLHLSPQAVVDSNRLHVMLYLAGDYLIDLRDKMEYLLDATKVLAFWGTVDTVLPAVKLEKYILSLNWTGTAALRKAARRPWYESGEGSKLVGYVKTTKGLTCVALSRAGHHTTFDASPAVFKMIELFVSGVDIVSSRRNVVGVN</sequence>
<dbReference type="EMBL" id="JARKHS020009094">
    <property type="protein sequence ID" value="KAK8780209.1"/>
    <property type="molecule type" value="Genomic_DNA"/>
</dbReference>
<dbReference type="SFLD" id="SFLDS00052">
    <property type="entry name" value="Ferric_Reductase_Domain"/>
    <property type="match status" value="1"/>
</dbReference>
<dbReference type="Pfam" id="PF08030">
    <property type="entry name" value="NAD_binding_6"/>
    <property type="match status" value="1"/>
</dbReference>
<evidence type="ECO:0000256" key="4">
    <source>
        <dbReference type="ARBA" id="ARBA00022692"/>
    </source>
</evidence>
<dbReference type="InterPro" id="IPR029058">
    <property type="entry name" value="AB_hydrolase_fold"/>
</dbReference>
<evidence type="ECO:0000256" key="1">
    <source>
        <dbReference type="ARBA" id="ARBA00004141"/>
    </source>
</evidence>
<reference evidence="15 16" key="1">
    <citation type="journal article" date="2023" name="Arcadia Sci">
        <title>De novo assembly of a long-read Amblyomma americanum tick genome.</title>
        <authorList>
            <person name="Chou S."/>
            <person name="Poskanzer K.E."/>
            <person name="Rollins M."/>
            <person name="Thuy-Boun P.S."/>
        </authorList>
    </citation>
    <scope>NUCLEOTIDE SEQUENCE [LARGE SCALE GENOMIC DNA]</scope>
    <source>
        <strain evidence="15">F_SG_1</strain>
        <tissue evidence="15">Salivary glands</tissue>
    </source>
</reference>
<accession>A0AAQ4EZP2</accession>
<evidence type="ECO:0000256" key="10">
    <source>
        <dbReference type="ARBA" id="ARBA00023136"/>
    </source>
</evidence>
<evidence type="ECO:0000313" key="15">
    <source>
        <dbReference type="EMBL" id="KAK8780209.1"/>
    </source>
</evidence>
<dbReference type="InterPro" id="IPR000778">
    <property type="entry name" value="Cyt_b245_heavy_chain"/>
</dbReference>
<dbReference type="FunFam" id="3.40.50.80:FF:000012">
    <property type="entry name" value="NADPH oxidase, isoform B"/>
    <property type="match status" value="1"/>
</dbReference>
<dbReference type="InterPro" id="IPR002048">
    <property type="entry name" value="EF_hand_dom"/>
</dbReference>
<dbReference type="InterPro" id="IPR013112">
    <property type="entry name" value="FAD-bd_8"/>
</dbReference>
<keyword evidence="4 12" id="KW-0812">Transmembrane</keyword>
<dbReference type="Pfam" id="PF01794">
    <property type="entry name" value="Ferric_reduct"/>
    <property type="match status" value="1"/>
</dbReference>
<comment type="similarity">
    <text evidence="2">Belongs to the peptidase S10 family.</text>
</comment>
<feature type="domain" description="EF-hand" evidence="13">
    <location>
        <begin position="50"/>
        <end position="85"/>
    </location>
</feature>
<dbReference type="PROSITE" id="PS51384">
    <property type="entry name" value="FAD_FR"/>
    <property type="match status" value="1"/>
</dbReference>
<proteinExistence type="inferred from homology"/>
<comment type="catalytic activity">
    <reaction evidence="11">
        <text>NADPH + 2 O2 = 2 superoxide + NADP(+) + H(+)</text>
        <dbReference type="Rhea" id="RHEA:63180"/>
        <dbReference type="ChEBI" id="CHEBI:15378"/>
        <dbReference type="ChEBI" id="CHEBI:15379"/>
        <dbReference type="ChEBI" id="CHEBI:18421"/>
        <dbReference type="ChEBI" id="CHEBI:57783"/>
        <dbReference type="ChEBI" id="CHEBI:58349"/>
    </reaction>
</comment>
<dbReference type="PROSITE" id="PS00018">
    <property type="entry name" value="EF_HAND_1"/>
    <property type="match status" value="3"/>
</dbReference>
<keyword evidence="7" id="KW-0521">NADP</keyword>
<comment type="caution">
    <text evidence="15">The sequence shown here is derived from an EMBL/GenBank/DDBJ whole genome shotgun (WGS) entry which is preliminary data.</text>
</comment>
<comment type="subcellular location">
    <subcellularLocation>
        <location evidence="1">Membrane</location>
        <topology evidence="1">Multi-pass membrane protein</topology>
    </subcellularLocation>
</comment>
<dbReference type="SUPFAM" id="SSF63380">
    <property type="entry name" value="Riboflavin synthase domain-like"/>
    <property type="match status" value="1"/>
</dbReference>
<dbReference type="GO" id="GO:0042554">
    <property type="term" value="P:superoxide anion generation"/>
    <property type="evidence" value="ECO:0007669"/>
    <property type="project" value="TreeGrafter"/>
</dbReference>
<keyword evidence="6" id="KW-0106">Calcium</keyword>
<feature type="transmembrane region" description="Helical" evidence="12">
    <location>
        <begin position="369"/>
        <end position="389"/>
    </location>
</feature>
<keyword evidence="3" id="KW-0285">Flavoprotein</keyword>
<keyword evidence="5" id="KW-0274">FAD</keyword>
<keyword evidence="9" id="KW-0560">Oxidoreductase</keyword>
<evidence type="ECO:0000256" key="12">
    <source>
        <dbReference type="SAM" id="Phobius"/>
    </source>
</evidence>
<feature type="transmembrane region" description="Helical" evidence="12">
    <location>
        <begin position="342"/>
        <end position="362"/>
    </location>
</feature>
<dbReference type="Gene3D" id="3.40.50.1820">
    <property type="entry name" value="alpha/beta hydrolase"/>
    <property type="match status" value="1"/>
</dbReference>
<dbReference type="PANTHER" id="PTHR11972:SF58">
    <property type="entry name" value="NADPH OXIDASE 5"/>
    <property type="match status" value="1"/>
</dbReference>
<dbReference type="GO" id="GO:0004185">
    <property type="term" value="F:serine-type carboxypeptidase activity"/>
    <property type="evidence" value="ECO:0007669"/>
    <property type="project" value="InterPro"/>
</dbReference>
<dbReference type="Gene3D" id="2.40.30.10">
    <property type="entry name" value="Translation factors"/>
    <property type="match status" value="1"/>
</dbReference>
<dbReference type="SUPFAM" id="SSF52343">
    <property type="entry name" value="Ferredoxin reductase-like, C-terminal NADP-linked domain"/>
    <property type="match status" value="1"/>
</dbReference>
<dbReference type="SUPFAM" id="SSF53474">
    <property type="entry name" value="alpha/beta-Hydrolases"/>
    <property type="match status" value="1"/>
</dbReference>
<dbReference type="InterPro" id="IPR018247">
    <property type="entry name" value="EF_Hand_1_Ca_BS"/>
</dbReference>
<dbReference type="FunFam" id="1.10.238.10:FF:000258">
    <property type="entry name" value="NADPH oxidase, isoform B"/>
    <property type="match status" value="1"/>
</dbReference>
<gene>
    <name evidence="15" type="ORF">V5799_018453</name>
</gene>
<dbReference type="GO" id="GO:0005509">
    <property type="term" value="F:calcium ion binding"/>
    <property type="evidence" value="ECO:0007669"/>
    <property type="project" value="InterPro"/>
</dbReference>